<protein>
    <submittedName>
        <fullName evidence="2">Putative ATPase/DNA-binding XRE family transcriptional regulator</fullName>
    </submittedName>
</protein>
<dbReference type="InterPro" id="IPR010982">
    <property type="entry name" value="Lambda_DNA-bd_dom_sf"/>
</dbReference>
<dbReference type="SUPFAM" id="SSF48452">
    <property type="entry name" value="TPR-like"/>
    <property type="match status" value="1"/>
</dbReference>
<dbReference type="Proteomes" id="UP000622552">
    <property type="component" value="Unassembled WGS sequence"/>
</dbReference>
<dbReference type="PROSITE" id="PS50943">
    <property type="entry name" value="HTH_CROC1"/>
    <property type="match status" value="1"/>
</dbReference>
<feature type="domain" description="HTH cro/C1-type" evidence="1">
    <location>
        <begin position="7"/>
        <end position="62"/>
    </location>
</feature>
<dbReference type="AlphaFoldDB" id="A0A8J7GKY4"/>
<evidence type="ECO:0000313" key="3">
    <source>
        <dbReference type="Proteomes" id="UP000622552"/>
    </source>
</evidence>
<dbReference type="EMBL" id="JADOUF010000001">
    <property type="protein sequence ID" value="MBG6139585.1"/>
    <property type="molecule type" value="Genomic_DNA"/>
</dbReference>
<dbReference type="InterPro" id="IPR027417">
    <property type="entry name" value="P-loop_NTPase"/>
</dbReference>
<dbReference type="Gene3D" id="3.40.50.300">
    <property type="entry name" value="P-loop containing nucleotide triphosphate hydrolases"/>
    <property type="match status" value="1"/>
</dbReference>
<dbReference type="SMART" id="SM00530">
    <property type="entry name" value="HTH_XRE"/>
    <property type="match status" value="1"/>
</dbReference>
<dbReference type="InterPro" id="IPR001387">
    <property type="entry name" value="Cro/C1-type_HTH"/>
</dbReference>
<organism evidence="2 3">
    <name type="scientific">Longispora fulva</name>
    <dbReference type="NCBI Taxonomy" id="619741"/>
    <lineage>
        <taxon>Bacteria</taxon>
        <taxon>Bacillati</taxon>
        <taxon>Actinomycetota</taxon>
        <taxon>Actinomycetes</taxon>
        <taxon>Micromonosporales</taxon>
        <taxon>Micromonosporaceae</taxon>
        <taxon>Longispora</taxon>
    </lineage>
</organism>
<dbReference type="Gene3D" id="1.25.40.10">
    <property type="entry name" value="Tetratricopeptide repeat domain"/>
    <property type="match status" value="1"/>
</dbReference>
<dbReference type="InterPro" id="IPR011990">
    <property type="entry name" value="TPR-like_helical_dom_sf"/>
</dbReference>
<dbReference type="CDD" id="cd00093">
    <property type="entry name" value="HTH_XRE"/>
    <property type="match status" value="1"/>
</dbReference>
<evidence type="ECO:0000259" key="1">
    <source>
        <dbReference type="PROSITE" id="PS50943"/>
    </source>
</evidence>
<name>A0A8J7GKY4_9ACTN</name>
<dbReference type="Gene3D" id="1.10.260.40">
    <property type="entry name" value="lambda repressor-like DNA-binding domains"/>
    <property type="match status" value="1"/>
</dbReference>
<dbReference type="SUPFAM" id="SSF47413">
    <property type="entry name" value="lambda repressor-like DNA-binding domains"/>
    <property type="match status" value="1"/>
</dbReference>
<dbReference type="SUPFAM" id="SSF52540">
    <property type="entry name" value="P-loop containing nucleoside triphosphate hydrolases"/>
    <property type="match status" value="1"/>
</dbReference>
<dbReference type="PANTHER" id="PTHR47691">
    <property type="entry name" value="REGULATOR-RELATED"/>
    <property type="match status" value="1"/>
</dbReference>
<dbReference type="PANTHER" id="PTHR47691:SF3">
    <property type="entry name" value="HTH-TYPE TRANSCRIPTIONAL REGULATOR RV0890C-RELATED"/>
    <property type="match status" value="1"/>
</dbReference>
<dbReference type="Pfam" id="PF13560">
    <property type="entry name" value="HTH_31"/>
    <property type="match status" value="1"/>
</dbReference>
<proteinExistence type="predicted"/>
<keyword evidence="3" id="KW-1185">Reference proteome</keyword>
<reference evidence="2" key="1">
    <citation type="submission" date="2020-11" db="EMBL/GenBank/DDBJ databases">
        <title>Sequencing the genomes of 1000 actinobacteria strains.</title>
        <authorList>
            <person name="Klenk H.-P."/>
        </authorList>
    </citation>
    <scope>NUCLEOTIDE SEQUENCE</scope>
    <source>
        <strain evidence="2">DSM 45356</strain>
    </source>
</reference>
<accession>A0A8J7GKY4</accession>
<dbReference type="GO" id="GO:0003677">
    <property type="term" value="F:DNA binding"/>
    <property type="evidence" value="ECO:0007669"/>
    <property type="project" value="InterPro"/>
</dbReference>
<gene>
    <name evidence="2" type="ORF">IW245_005779</name>
</gene>
<comment type="caution">
    <text evidence="2">The sequence shown here is derived from an EMBL/GenBank/DDBJ whole genome shotgun (WGS) entry which is preliminary data.</text>
</comment>
<sequence length="769" mass="82514">MTFAERLKVLRRAAGLTQVELATRARVGIRTLRDIERGHVARPQRATVELLADALGLEGVERVEFDAAARGQAVVVQGADRSLPPVQPLIGRDAAIVELGDLLVVADMVTLVGVAGVGKSSLALAAAHRVADRYPGGVACVPVTDAAGDADVLAAIAAAYQVVRIEELPEQFGGRPALLVLDAVERSPAAVVAALRTLRRYVPGIRILATGRHPLGVTGEYQRPLQPLEPQPAALLFLDRLRRVRAHEVSDDERDALAELVERLGGLPYALELAAARGRVLSVVEILARYGSRVLDLGAGLRAAVASSYQLLDEQERHALRLLSTFAGRWSMELAEALAETDIVPTVDRLASLGLVILLPGTDLRFRLLDVVRDYAIECTPPDEVLVLRARHAALIADQVVALSVGLTGPGQKTAITRLSDIYSEIRYALVWASGEDPCAALRIAARLPRYWRARGRSEEGEAVLTGLLADPRVADVDRLTWAWATLGVVMLAHEPGRASAGLPTLEAAIAVFVEAGDPAGELQAHGMAAGVCQALGDHAGAYHHAHAAVGVAQRTGRPRDAVVAQNNLFWHDIRAGDLAAGRSRLEAAERLARQIEDARLIVIVRINLAEVARLDMRYPDAILIARQAMPLLVDLGEPGLHLRLLCTAALAYAQDGRLADAVAVLADLRARPGYETNRAVRGLCTSVEGYVALHRGDRVLAALRFAAAVEQLTEQHDARDALEALVGLAVSTDDAAERSDALTRLERLRTVLAMNLVPREQQALTRLL</sequence>
<evidence type="ECO:0000313" key="2">
    <source>
        <dbReference type="EMBL" id="MBG6139585.1"/>
    </source>
</evidence>
<dbReference type="RefSeq" id="WP_203787492.1">
    <property type="nucleotide sequence ID" value="NZ_BONS01000008.1"/>
</dbReference>